<reference evidence="2" key="3">
    <citation type="submission" date="2023-05" db="EMBL/GenBank/DDBJ databases">
        <authorList>
            <person name="Smith C.H."/>
        </authorList>
    </citation>
    <scope>NUCLEOTIDE SEQUENCE</scope>
    <source>
        <strain evidence="2">CHS0354</strain>
        <tissue evidence="2">Mantle</tissue>
    </source>
</reference>
<evidence type="ECO:0008006" key="4">
    <source>
        <dbReference type="Google" id="ProtNLM"/>
    </source>
</evidence>
<dbReference type="GO" id="GO:0005509">
    <property type="term" value="F:calcium ion binding"/>
    <property type="evidence" value="ECO:0007669"/>
    <property type="project" value="InterPro"/>
</dbReference>
<dbReference type="InterPro" id="IPR015666">
    <property type="entry name" value="HRC"/>
</dbReference>
<keyword evidence="3" id="KW-1185">Reference proteome</keyword>
<evidence type="ECO:0000313" key="2">
    <source>
        <dbReference type="EMBL" id="KAK3580372.1"/>
    </source>
</evidence>
<proteinExistence type="predicted"/>
<reference evidence="2" key="2">
    <citation type="journal article" date="2021" name="Genome Biol. Evol.">
        <title>Developing a high-quality reference genome for a parasitic bivalve with doubly uniparental inheritance (Bivalvia: Unionida).</title>
        <authorList>
            <person name="Smith C.H."/>
        </authorList>
    </citation>
    <scope>NUCLEOTIDE SEQUENCE</scope>
    <source>
        <strain evidence="2">CHS0354</strain>
        <tissue evidence="2">Mantle</tissue>
    </source>
</reference>
<dbReference type="EMBL" id="JAEAOA010000142">
    <property type="protein sequence ID" value="KAK3580372.1"/>
    <property type="molecule type" value="Genomic_DNA"/>
</dbReference>
<protein>
    <recommendedName>
        <fullName evidence="4">Sarcoplasmic reticulum histidine-rich calcium-binding protein</fullName>
    </recommendedName>
</protein>
<dbReference type="AlphaFoldDB" id="A0AAE0RVD9"/>
<organism evidence="2 3">
    <name type="scientific">Potamilus streckersoni</name>
    <dbReference type="NCBI Taxonomy" id="2493646"/>
    <lineage>
        <taxon>Eukaryota</taxon>
        <taxon>Metazoa</taxon>
        <taxon>Spiralia</taxon>
        <taxon>Lophotrochozoa</taxon>
        <taxon>Mollusca</taxon>
        <taxon>Bivalvia</taxon>
        <taxon>Autobranchia</taxon>
        <taxon>Heteroconchia</taxon>
        <taxon>Palaeoheterodonta</taxon>
        <taxon>Unionida</taxon>
        <taxon>Unionoidea</taxon>
        <taxon>Unionidae</taxon>
        <taxon>Ambleminae</taxon>
        <taxon>Lampsilini</taxon>
        <taxon>Potamilus</taxon>
    </lineage>
</organism>
<reference evidence="2" key="1">
    <citation type="journal article" date="2021" name="Genome Biol. Evol.">
        <title>A High-Quality Reference Genome for a Parasitic Bivalve with Doubly Uniparental Inheritance (Bivalvia: Unionida).</title>
        <authorList>
            <person name="Smith C.H."/>
        </authorList>
    </citation>
    <scope>NUCLEOTIDE SEQUENCE</scope>
    <source>
        <strain evidence="2">CHS0354</strain>
    </source>
</reference>
<accession>A0AAE0RVD9</accession>
<dbReference type="PANTHER" id="PTHR15054">
    <property type="entry name" value="HISTIDINE-RICH CALCIUM-BINDING PROTEIN-RELATED"/>
    <property type="match status" value="1"/>
</dbReference>
<dbReference type="PANTHER" id="PTHR15054:SF3">
    <property type="entry name" value="SARCOPLASMIC RETICULUM HISTIDINE-RICH CALCIUM-BINDING PROTEIN"/>
    <property type="match status" value="1"/>
</dbReference>
<comment type="caution">
    <text evidence="2">The sequence shown here is derived from an EMBL/GenBank/DDBJ whole genome shotgun (WGS) entry which is preliminary data.</text>
</comment>
<evidence type="ECO:0000313" key="3">
    <source>
        <dbReference type="Proteomes" id="UP001195483"/>
    </source>
</evidence>
<gene>
    <name evidence="2" type="ORF">CHS0354_001487</name>
</gene>
<sequence length="141" mass="15791">METRKLILFIVLTLMVFLSAVLSSDEPASNADTKEEQIDEGKLEYAKGSVCGYCSYCKFCKLCDEDCPCETSPTKPNCKMCKYCKFCYLCSALCDTICTPGGILDRVSATIVNSLPSYNKDEVDQDIDSVKTWIDRKKDEL</sequence>
<name>A0AAE0RVD9_9BIVA</name>
<feature type="signal peptide" evidence="1">
    <location>
        <begin position="1"/>
        <end position="23"/>
    </location>
</feature>
<evidence type="ECO:0000256" key="1">
    <source>
        <dbReference type="SAM" id="SignalP"/>
    </source>
</evidence>
<feature type="chain" id="PRO_5042125355" description="Sarcoplasmic reticulum histidine-rich calcium-binding protein" evidence="1">
    <location>
        <begin position="24"/>
        <end position="141"/>
    </location>
</feature>
<dbReference type="Proteomes" id="UP001195483">
    <property type="component" value="Unassembled WGS sequence"/>
</dbReference>
<keyword evidence="1" id="KW-0732">Signal</keyword>